<dbReference type="PANTHER" id="PTHR43716">
    <property type="entry name" value="D-2-HYDROXYGLUTARATE DEHYDROGENASE, MITOCHONDRIAL"/>
    <property type="match status" value="1"/>
</dbReference>
<proteinExistence type="inferred from homology"/>
<dbReference type="InterPro" id="IPR051264">
    <property type="entry name" value="FAD-oxidored/transferase_4"/>
</dbReference>
<evidence type="ECO:0000313" key="5">
    <source>
        <dbReference type="EMBL" id="WNG44757.1"/>
    </source>
</evidence>
<dbReference type="Gene3D" id="3.30.43.10">
    <property type="entry name" value="Uridine Diphospho-n-acetylenolpyruvylglucosamine Reductase, domain 2"/>
    <property type="match status" value="1"/>
</dbReference>
<dbReference type="SUPFAM" id="SSF56176">
    <property type="entry name" value="FAD-binding/transporter-associated domain-like"/>
    <property type="match status" value="1"/>
</dbReference>
<dbReference type="InterPro" id="IPR016171">
    <property type="entry name" value="Vanillyl_alc_oxidase_C-sub2"/>
</dbReference>
<dbReference type="InterPro" id="IPR016164">
    <property type="entry name" value="FAD-linked_Oxase-like_C"/>
</dbReference>
<dbReference type="Gene3D" id="3.30.465.10">
    <property type="match status" value="1"/>
</dbReference>
<dbReference type="Gene3D" id="3.30.70.2190">
    <property type="match status" value="1"/>
</dbReference>
<dbReference type="SUPFAM" id="SSF55103">
    <property type="entry name" value="FAD-linked oxidases, C-terminal domain"/>
    <property type="match status" value="1"/>
</dbReference>
<dbReference type="Gene3D" id="3.30.70.2740">
    <property type="match status" value="1"/>
</dbReference>
<dbReference type="PROSITE" id="PS51387">
    <property type="entry name" value="FAD_PCMH"/>
    <property type="match status" value="1"/>
</dbReference>
<dbReference type="Gene3D" id="1.10.45.10">
    <property type="entry name" value="Vanillyl-alcohol Oxidase, Chain A, domain 4"/>
    <property type="match status" value="1"/>
</dbReference>
<evidence type="ECO:0000256" key="1">
    <source>
        <dbReference type="ARBA" id="ARBA00008000"/>
    </source>
</evidence>
<dbReference type="Pfam" id="PF01565">
    <property type="entry name" value="FAD_binding_4"/>
    <property type="match status" value="1"/>
</dbReference>
<dbReference type="PANTHER" id="PTHR43716:SF2">
    <property type="entry name" value="BLL6224 PROTEIN"/>
    <property type="match status" value="1"/>
</dbReference>
<dbReference type="EMBL" id="CP043494">
    <property type="protein sequence ID" value="WNG44757.1"/>
    <property type="molecule type" value="Genomic_DNA"/>
</dbReference>
<keyword evidence="2" id="KW-0285">Flavoprotein</keyword>
<dbReference type="InterPro" id="IPR016166">
    <property type="entry name" value="FAD-bd_PCMH"/>
</dbReference>
<accession>A0ABY9WPN7</accession>
<dbReference type="Proteomes" id="UP001611383">
    <property type="component" value="Chromosome"/>
</dbReference>
<dbReference type="InterPro" id="IPR006094">
    <property type="entry name" value="Oxid_FAD_bind_N"/>
</dbReference>
<dbReference type="RefSeq" id="WP_395818244.1">
    <property type="nucleotide sequence ID" value="NZ_CP043494.1"/>
</dbReference>
<dbReference type="InterPro" id="IPR016167">
    <property type="entry name" value="FAD-bd_PCMH_sub1"/>
</dbReference>
<reference evidence="5 6" key="1">
    <citation type="submission" date="2019-08" db="EMBL/GenBank/DDBJ databases">
        <title>Archangium and Cystobacter genomes.</title>
        <authorList>
            <person name="Chen I.-C.K."/>
            <person name="Wielgoss S."/>
        </authorList>
    </citation>
    <scope>NUCLEOTIDE SEQUENCE [LARGE SCALE GENOMIC DNA]</scope>
    <source>
        <strain evidence="5 6">Cbm 6</strain>
    </source>
</reference>
<gene>
    <name evidence="5" type="ORF">F0U60_12150</name>
</gene>
<organism evidence="5 6">
    <name type="scientific">Archangium minus</name>
    <dbReference type="NCBI Taxonomy" id="83450"/>
    <lineage>
        <taxon>Bacteria</taxon>
        <taxon>Pseudomonadati</taxon>
        <taxon>Myxococcota</taxon>
        <taxon>Myxococcia</taxon>
        <taxon>Myxococcales</taxon>
        <taxon>Cystobacterineae</taxon>
        <taxon>Archangiaceae</taxon>
        <taxon>Archangium</taxon>
    </lineage>
</organism>
<name>A0ABY9WPN7_9BACT</name>
<feature type="domain" description="FAD-binding PCMH-type" evidence="4">
    <location>
        <begin position="52"/>
        <end position="233"/>
    </location>
</feature>
<sequence>MESVERNDTLNPLTRELPQRVSDRIRDIVGERGILTDPADTAPYLSDWRGAYKGKAALVVRPASTAEVSGVLALCHQEGIPVVTQGGNTGLCGGSMPDASGRQIVLSLNRLNRIRNIDAANDTLVAEAGCILADVQNAAREVGRLFPLSMGSEGSCTIGGNLATNAGGIAVLRYGNMRDLTLGIEVVLPDGRIWDGLRGLRKDNTGYDLKHLFIGSEGSLGVITAAVLKLYPLPTEKAVAFAALPSPEAAIELFKHLRSLCGPRLTGFELMSRMSLDFVLRHMAGCTDPMAEPHPWYLLIELTDSSPTANLRELIETGLMGPLEDGQVLDAVIAADEAQAAALWKLREGISEAQNFEGPSIKHDISVPVSSIPGFIDKASAALSNEIPGIRLVCYGHVGDGNLHFNLSKPPDSENADFRAQAGRIGRVVYDVVAQFTGSISAEHGLGQSKRQDIVRYKSDLELELMRSIKGLLDPKAIMNPGKVLPD</sequence>
<keyword evidence="6" id="KW-1185">Reference proteome</keyword>
<protein>
    <submittedName>
        <fullName evidence="5">FAD-binding oxidoreductase</fullName>
    </submittedName>
</protein>
<dbReference type="Pfam" id="PF02913">
    <property type="entry name" value="FAD-oxidase_C"/>
    <property type="match status" value="1"/>
</dbReference>
<evidence type="ECO:0000256" key="3">
    <source>
        <dbReference type="ARBA" id="ARBA00022827"/>
    </source>
</evidence>
<dbReference type="InterPro" id="IPR004113">
    <property type="entry name" value="FAD-bd_oxidored_4_C"/>
</dbReference>
<evidence type="ECO:0000313" key="6">
    <source>
        <dbReference type="Proteomes" id="UP001611383"/>
    </source>
</evidence>
<evidence type="ECO:0000259" key="4">
    <source>
        <dbReference type="PROSITE" id="PS51387"/>
    </source>
</evidence>
<dbReference type="InterPro" id="IPR036318">
    <property type="entry name" value="FAD-bd_PCMH-like_sf"/>
</dbReference>
<keyword evidence="3" id="KW-0274">FAD</keyword>
<evidence type="ECO:0000256" key="2">
    <source>
        <dbReference type="ARBA" id="ARBA00022630"/>
    </source>
</evidence>
<comment type="similarity">
    <text evidence="1">Belongs to the FAD-binding oxidoreductase/transferase type 4 family.</text>
</comment>
<dbReference type="InterPro" id="IPR016169">
    <property type="entry name" value="FAD-bd_PCMH_sub2"/>
</dbReference>